<reference evidence="4" key="1">
    <citation type="journal article" date="2019" name="Int. J. Syst. Evol. Microbiol.">
        <title>The Global Catalogue of Microorganisms (GCM) 10K type strain sequencing project: providing services to taxonomists for standard genome sequencing and annotation.</title>
        <authorList>
            <consortium name="The Broad Institute Genomics Platform"/>
            <consortium name="The Broad Institute Genome Sequencing Center for Infectious Disease"/>
            <person name="Wu L."/>
            <person name="Ma J."/>
        </authorList>
    </citation>
    <scope>NUCLEOTIDE SEQUENCE [LARGE SCALE GENOMIC DNA]</scope>
    <source>
        <strain evidence="4">CCUG 57263</strain>
    </source>
</reference>
<feature type="chain" id="PRO_5047108377" evidence="1">
    <location>
        <begin position="23"/>
        <end position="312"/>
    </location>
</feature>
<evidence type="ECO:0000256" key="1">
    <source>
        <dbReference type="SAM" id="SignalP"/>
    </source>
</evidence>
<protein>
    <submittedName>
        <fullName evidence="3">Stalk domain-containing protein</fullName>
    </submittedName>
</protein>
<evidence type="ECO:0000313" key="4">
    <source>
        <dbReference type="Proteomes" id="UP001597120"/>
    </source>
</evidence>
<name>A0ABW3D794_9BACL</name>
<dbReference type="EMBL" id="JBHTIU010000016">
    <property type="protein sequence ID" value="MFD0868589.1"/>
    <property type="molecule type" value="Genomic_DNA"/>
</dbReference>
<keyword evidence="4" id="KW-1185">Reference proteome</keyword>
<gene>
    <name evidence="3" type="ORF">ACFQ03_05465</name>
</gene>
<dbReference type="InterPro" id="IPR012854">
    <property type="entry name" value="Cu_amine_oxidase-like_N"/>
</dbReference>
<feature type="signal peptide" evidence="1">
    <location>
        <begin position="1"/>
        <end position="22"/>
    </location>
</feature>
<evidence type="ECO:0000313" key="3">
    <source>
        <dbReference type="EMBL" id="MFD0868589.1"/>
    </source>
</evidence>
<dbReference type="Proteomes" id="UP001597120">
    <property type="component" value="Unassembled WGS sequence"/>
</dbReference>
<accession>A0ABW3D794</accession>
<keyword evidence="1" id="KW-0732">Signal</keyword>
<dbReference type="RefSeq" id="WP_144932892.1">
    <property type="nucleotide sequence ID" value="NZ_JBHTIU010000016.1"/>
</dbReference>
<feature type="domain" description="Copper amine oxidase-like N-terminal" evidence="2">
    <location>
        <begin position="47"/>
        <end position="81"/>
    </location>
</feature>
<proteinExistence type="predicted"/>
<evidence type="ECO:0000259" key="2">
    <source>
        <dbReference type="Pfam" id="PF07833"/>
    </source>
</evidence>
<organism evidence="3 4">
    <name type="scientific">Paenibacillus residui</name>
    <dbReference type="NCBI Taxonomy" id="629724"/>
    <lineage>
        <taxon>Bacteria</taxon>
        <taxon>Bacillati</taxon>
        <taxon>Bacillota</taxon>
        <taxon>Bacilli</taxon>
        <taxon>Bacillales</taxon>
        <taxon>Paenibacillaceae</taxon>
        <taxon>Paenibacillus</taxon>
    </lineage>
</organism>
<dbReference type="Pfam" id="PF07833">
    <property type="entry name" value="Cu_amine_oxidN1"/>
    <property type="match status" value="1"/>
</dbReference>
<sequence>MRKSLIALMMAFLLLLPGYASAAEPEKIEVGFNQIQVKVNGVTSVSNNLLYEGTTYVPVRNLAEMLGWDVIYYDKTRTAYIGMLPAGEVPDEVIDAAEAQAAAASEEEVVLEDKRFDTIEAVFNDIAIQVHGIPVETSNILYNGTTYAPIRAVAEIMEMDVHFYGPTSTAYIGTVPQGEVPFETYKEWYPDAKRPLSHEPATGEMEGWQLLKGHEYEDLVEIYYRINGTILYTQMHEIREVDLNQVVEWVDDSGNKRYNTVGDLYDLFGSFSRYSSDWFYEKFGDLYMDWFFIGTIRAEDIVEDYVTETGQQ</sequence>
<comment type="caution">
    <text evidence="3">The sequence shown here is derived from an EMBL/GenBank/DDBJ whole genome shotgun (WGS) entry which is preliminary data.</text>
</comment>